<evidence type="ECO:0000313" key="2">
    <source>
        <dbReference type="EMBL" id="MBB1059291.1"/>
    </source>
</evidence>
<keyword evidence="1" id="KW-0812">Transmembrane</keyword>
<keyword evidence="1" id="KW-1133">Transmembrane helix</keyword>
<evidence type="ECO:0000313" key="3">
    <source>
        <dbReference type="Proteomes" id="UP000523196"/>
    </source>
</evidence>
<feature type="transmembrane region" description="Helical" evidence="1">
    <location>
        <begin position="15"/>
        <end position="35"/>
    </location>
</feature>
<accession>A0A7W3TJ64</accession>
<dbReference type="EMBL" id="JACHTF010000002">
    <property type="protein sequence ID" value="MBB1059291.1"/>
    <property type="molecule type" value="Genomic_DNA"/>
</dbReference>
<protein>
    <submittedName>
        <fullName evidence="2">Uncharacterized protein</fullName>
    </submittedName>
</protein>
<reference evidence="2 3" key="1">
    <citation type="submission" date="2020-08" db="EMBL/GenBank/DDBJ databases">
        <authorList>
            <person name="Xu S."/>
            <person name="Li A."/>
        </authorList>
    </citation>
    <scope>NUCLEOTIDE SEQUENCE [LARGE SCALE GENOMIC DNA]</scope>
    <source>
        <strain evidence="2 3">119BY6-57</strain>
    </source>
</reference>
<sequence length="106" mass="11089">MSRIAMDGVSAGASARIWSCVLALLGVGFSGWSLYPDPHAPGIAWHALCVGLGFLCLARQAWRTPLGLRGLLRPGVRVDYPPTRADLAGLAGLLLLSAGLILGLVR</sequence>
<proteinExistence type="predicted"/>
<feature type="transmembrane region" description="Helical" evidence="1">
    <location>
        <begin position="87"/>
        <end position="105"/>
    </location>
</feature>
<keyword evidence="3" id="KW-1185">Reference proteome</keyword>
<name>A0A7W3TJ64_9GAMM</name>
<gene>
    <name evidence="2" type="ORF">H4F98_01750</name>
</gene>
<keyword evidence="1" id="KW-0472">Membrane</keyword>
<organism evidence="2 3">
    <name type="scientific">Marilutibacter spongiae</name>
    <dbReference type="NCBI Taxonomy" id="2025720"/>
    <lineage>
        <taxon>Bacteria</taxon>
        <taxon>Pseudomonadati</taxon>
        <taxon>Pseudomonadota</taxon>
        <taxon>Gammaproteobacteria</taxon>
        <taxon>Lysobacterales</taxon>
        <taxon>Lysobacteraceae</taxon>
        <taxon>Marilutibacter</taxon>
    </lineage>
</organism>
<dbReference type="Proteomes" id="UP000523196">
    <property type="component" value="Unassembled WGS sequence"/>
</dbReference>
<comment type="caution">
    <text evidence="2">The sequence shown here is derived from an EMBL/GenBank/DDBJ whole genome shotgun (WGS) entry which is preliminary data.</text>
</comment>
<dbReference type="AlphaFoldDB" id="A0A7W3TJ64"/>
<dbReference type="RefSeq" id="WP_182684951.1">
    <property type="nucleotide sequence ID" value="NZ_JACHTF010000002.1"/>
</dbReference>
<evidence type="ECO:0000256" key="1">
    <source>
        <dbReference type="SAM" id="Phobius"/>
    </source>
</evidence>